<reference evidence="4 5" key="1">
    <citation type="submission" date="2023-03" db="EMBL/GenBank/DDBJ databases">
        <title>NovoSphingobium album sp. nov. isolated from polycyclic aromatic hydrocarbons- and heavy-metal polluted soil.</title>
        <authorList>
            <person name="Liu Z."/>
            <person name="Wang K."/>
        </authorList>
    </citation>
    <scope>NUCLEOTIDE SEQUENCE [LARGE SCALE GENOMIC DNA]</scope>
    <source>
        <strain evidence="4 5">H3SJ31-1</strain>
    </source>
</reference>
<accession>A0ABT5WJB3</accession>
<evidence type="ECO:0000256" key="3">
    <source>
        <dbReference type="SAM" id="MobiDB-lite"/>
    </source>
</evidence>
<feature type="region of interest" description="Disordered" evidence="3">
    <location>
        <begin position="190"/>
        <end position="209"/>
    </location>
</feature>
<proteinExistence type="inferred from homology"/>
<dbReference type="InterPro" id="IPR036291">
    <property type="entry name" value="NAD(P)-bd_dom_sf"/>
</dbReference>
<dbReference type="EMBL" id="JARESE010000001">
    <property type="protein sequence ID" value="MDE8650130.1"/>
    <property type="molecule type" value="Genomic_DNA"/>
</dbReference>
<dbReference type="Gene3D" id="3.40.50.720">
    <property type="entry name" value="NAD(P)-binding Rossmann-like Domain"/>
    <property type="match status" value="1"/>
</dbReference>
<protein>
    <submittedName>
        <fullName evidence="4">SDR family NAD(P)-dependent oxidoreductase</fullName>
    </submittedName>
</protein>
<evidence type="ECO:0000313" key="4">
    <source>
        <dbReference type="EMBL" id="MDE8650130.1"/>
    </source>
</evidence>
<dbReference type="Proteomes" id="UP001216253">
    <property type="component" value="Unassembled WGS sequence"/>
</dbReference>
<comment type="similarity">
    <text evidence="1">Belongs to the short-chain dehydrogenases/reductases (SDR) family.</text>
</comment>
<evidence type="ECO:0000256" key="1">
    <source>
        <dbReference type="ARBA" id="ARBA00006484"/>
    </source>
</evidence>
<evidence type="ECO:0000313" key="5">
    <source>
        <dbReference type="Proteomes" id="UP001216253"/>
    </source>
</evidence>
<keyword evidence="5" id="KW-1185">Reference proteome</keyword>
<dbReference type="InterPro" id="IPR002347">
    <property type="entry name" value="SDR_fam"/>
</dbReference>
<dbReference type="PIRSF" id="PIRSF000126">
    <property type="entry name" value="11-beta-HSD1"/>
    <property type="match status" value="1"/>
</dbReference>
<evidence type="ECO:0000256" key="2">
    <source>
        <dbReference type="ARBA" id="ARBA00023002"/>
    </source>
</evidence>
<dbReference type="SUPFAM" id="SSF51735">
    <property type="entry name" value="NAD(P)-binding Rossmann-fold domains"/>
    <property type="match status" value="1"/>
</dbReference>
<dbReference type="PRINTS" id="PR00081">
    <property type="entry name" value="GDHRDH"/>
</dbReference>
<name>A0ABT5WJB3_9SPHN</name>
<organism evidence="4 5">
    <name type="scientific">Novosphingobium album</name>
    <name type="common">ex Liu et al. 2023</name>
    <dbReference type="NCBI Taxonomy" id="3031130"/>
    <lineage>
        <taxon>Bacteria</taxon>
        <taxon>Pseudomonadati</taxon>
        <taxon>Pseudomonadota</taxon>
        <taxon>Alphaproteobacteria</taxon>
        <taxon>Sphingomonadales</taxon>
        <taxon>Sphingomonadaceae</taxon>
        <taxon>Novosphingobium</taxon>
    </lineage>
</organism>
<dbReference type="InterPro" id="IPR051019">
    <property type="entry name" value="VLCFA-Steroid_DH"/>
</dbReference>
<dbReference type="PANTHER" id="PTHR43899">
    <property type="entry name" value="RH59310P"/>
    <property type="match status" value="1"/>
</dbReference>
<sequence>MISKERHGPWALIVGGSEGIGEALAIKLGELGIHVVLVARKAGPLEETAARVRATGAQVRTLSLDISREDAPERIREITDGLEIGLLVHNVGGSAGGGPFVDQALDATLGVVRINCTGLVRMAHHYARRMKDRGSGGILIFGSMAGNVGGANLATYSAAKAFSQIFAEALWAELEPYGVDVLDLVIGSADTPSRRRSGARDSDSFPVARPEDVARQAIDRIGDGPVLVPPGNEEMFQMLNAMPRREAASMIRGLLTQMKVE</sequence>
<dbReference type="PANTHER" id="PTHR43899:SF13">
    <property type="entry name" value="RH59310P"/>
    <property type="match status" value="1"/>
</dbReference>
<feature type="compositionally biased region" description="Basic and acidic residues" evidence="3">
    <location>
        <begin position="198"/>
        <end position="209"/>
    </location>
</feature>
<keyword evidence="2" id="KW-0560">Oxidoreductase</keyword>
<dbReference type="RefSeq" id="WP_275226218.1">
    <property type="nucleotide sequence ID" value="NZ_JARESE010000001.1"/>
</dbReference>
<comment type="caution">
    <text evidence="4">The sequence shown here is derived from an EMBL/GenBank/DDBJ whole genome shotgun (WGS) entry which is preliminary data.</text>
</comment>
<dbReference type="Pfam" id="PF00106">
    <property type="entry name" value="adh_short"/>
    <property type="match status" value="1"/>
</dbReference>
<gene>
    <name evidence="4" type="ORF">PYV00_00180</name>
</gene>